<dbReference type="EMBL" id="FXTY01000001">
    <property type="protein sequence ID" value="SMP07054.1"/>
    <property type="molecule type" value="Genomic_DNA"/>
</dbReference>
<accession>A0ABY1NDE0</accession>
<comment type="caution">
    <text evidence="2">The sequence shown here is derived from an EMBL/GenBank/DDBJ whole genome shotgun (WGS) entry which is preliminary data.</text>
</comment>
<evidence type="ECO:0000256" key="1">
    <source>
        <dbReference type="SAM" id="Phobius"/>
    </source>
</evidence>
<keyword evidence="1" id="KW-0472">Membrane</keyword>
<organism evidence="2 3">
    <name type="scientific">Shimia sagamensis</name>
    <dbReference type="NCBI Taxonomy" id="1566352"/>
    <lineage>
        <taxon>Bacteria</taxon>
        <taxon>Pseudomonadati</taxon>
        <taxon>Pseudomonadota</taxon>
        <taxon>Alphaproteobacteria</taxon>
        <taxon>Rhodobacterales</taxon>
        <taxon>Roseobacteraceae</taxon>
    </lineage>
</organism>
<protein>
    <recommendedName>
        <fullName evidence="4">NnrT protein</fullName>
    </recommendedName>
</protein>
<keyword evidence="3" id="KW-1185">Reference proteome</keyword>
<reference evidence="2 3" key="1">
    <citation type="submission" date="2017-05" db="EMBL/GenBank/DDBJ databases">
        <authorList>
            <person name="Varghese N."/>
            <person name="Submissions S."/>
        </authorList>
    </citation>
    <scope>NUCLEOTIDE SEQUENCE [LARGE SCALE GENOMIC DNA]</scope>
    <source>
        <strain evidence="2 3">DSM 29734</strain>
    </source>
</reference>
<evidence type="ECO:0008006" key="4">
    <source>
        <dbReference type="Google" id="ProtNLM"/>
    </source>
</evidence>
<feature type="transmembrane region" description="Helical" evidence="1">
    <location>
        <begin position="52"/>
        <end position="69"/>
    </location>
</feature>
<evidence type="ECO:0000313" key="3">
    <source>
        <dbReference type="Proteomes" id="UP001157961"/>
    </source>
</evidence>
<sequence length="91" mass="10217">MSTMAQHRDGRWPLWAVSLVMYPLAAGAAYVNLFFLFLMLQAIGFEVISTKQAIYGGIVLGIPFAWISGRWIRRLIDEAEDAADKDAETRP</sequence>
<keyword evidence="1" id="KW-0812">Transmembrane</keyword>
<proteinExistence type="predicted"/>
<keyword evidence="1" id="KW-1133">Transmembrane helix</keyword>
<feature type="transmembrane region" description="Helical" evidence="1">
    <location>
        <begin position="12"/>
        <end position="40"/>
    </location>
</feature>
<gene>
    <name evidence="2" type="ORF">SAMN06265373_101722</name>
</gene>
<name>A0ABY1NDE0_9RHOB</name>
<dbReference type="Proteomes" id="UP001157961">
    <property type="component" value="Unassembled WGS sequence"/>
</dbReference>
<evidence type="ECO:0000313" key="2">
    <source>
        <dbReference type="EMBL" id="SMP07054.1"/>
    </source>
</evidence>